<dbReference type="InterPro" id="IPR025932">
    <property type="entry name" value="Trypano_VSG_B_N_dom"/>
</dbReference>
<dbReference type="Pfam" id="PF10659">
    <property type="entry name" value="Trypan_glycop_C"/>
    <property type="match status" value="1"/>
</dbReference>
<name>M4T1R4_9TRYP</name>
<evidence type="ECO:0000313" key="14">
    <source>
        <dbReference type="EMBL" id="AGH61017.1"/>
    </source>
</evidence>
<feature type="compositionally biased region" description="Basic and acidic residues" evidence="10">
    <location>
        <begin position="411"/>
        <end position="422"/>
    </location>
</feature>
<protein>
    <submittedName>
        <fullName evidence="14">Variant surface glycoprotein 449</fullName>
    </submittedName>
</protein>
<evidence type="ECO:0000259" key="12">
    <source>
        <dbReference type="Pfam" id="PF10659"/>
    </source>
</evidence>
<comment type="function">
    <text evidence="1">VSG forms a coat on the surface of the parasite. The trypanosome evades the immune response of the host by expressing a series of antigenically distinct VSGs from an estimated 1000 VSG genes.</text>
</comment>
<evidence type="ECO:0000256" key="7">
    <source>
        <dbReference type="ARBA" id="ARBA00023180"/>
    </source>
</evidence>
<feature type="chain" id="PRO_5012745653" evidence="11">
    <location>
        <begin position="16"/>
        <end position="484"/>
    </location>
</feature>
<feature type="region of interest" description="Disordered" evidence="10">
    <location>
        <begin position="411"/>
        <end position="444"/>
    </location>
</feature>
<keyword evidence="7" id="KW-0325">Glycoprotein</keyword>
<evidence type="ECO:0000256" key="3">
    <source>
        <dbReference type="ARBA" id="ARBA00022475"/>
    </source>
</evidence>
<evidence type="ECO:0000259" key="13">
    <source>
        <dbReference type="Pfam" id="PF13206"/>
    </source>
</evidence>
<sequence length="484" mass="52403">MTVLALVLTIGFAITEHANTAALANAAEFRLLCGLYNLNKQKDELKKQESFAAASQLTEELDKLNVSTATDSFFNTRDGQYKDDKGKTDHDALQQWVAKNQDIVSTKVGDTHPYARISSERERLRANAVIKRLLQKAQTVISTYETSTNEVEASEQAAQTKLKEAAFGANKQTFDKDYFKKNRNDICGGTTAGHNDVGSSIAADLICLCTRQGTAAANDCGNGLTGQLDSGGGKESEVPALWTAIEQHCSAFPKPKLITSDLIHQKLAAFLAQIGRGNTDTTPANERFTLGQTSSSACDGDDGKMCVNYLLQLGKSSQGIPWVTAMEEAANYLKTAEEKAAAATQARQTIEFLTEQARNAYIDAAYNAANTPTTQQENNNAPSQTPTEADCNRHQSKTECPDRCQWTENATDKSKGECKPKAGAETPAAGTEDKKEEKCKGKGEKECGEATACRWEGEICKDFSFLVNNKLTLIAAAIASLVEF</sequence>
<evidence type="ECO:0000256" key="5">
    <source>
        <dbReference type="ARBA" id="ARBA00022729"/>
    </source>
</evidence>
<evidence type="ECO:0000256" key="2">
    <source>
        <dbReference type="ARBA" id="ARBA00004609"/>
    </source>
</evidence>
<keyword evidence="3" id="KW-1003">Cell membrane</keyword>
<evidence type="ECO:0000256" key="1">
    <source>
        <dbReference type="ARBA" id="ARBA00002523"/>
    </source>
</evidence>
<reference evidence="14" key="2">
    <citation type="journal article" date="2014" name="Mol. Biochem. Parasitol.">
        <title>Capturing the variant surface glycoprotein repertoire (the VSGnome) of Trypanosoma brucei Lister 427.</title>
        <authorList>
            <person name="Cross G.A."/>
            <person name="Kim H.S."/>
            <person name="Wickstead B."/>
        </authorList>
    </citation>
    <scope>NUCLEOTIDE SEQUENCE</scope>
    <source>
        <strain evidence="14">Lister 427</strain>
    </source>
</reference>
<accession>M4T1R4</accession>
<evidence type="ECO:0000256" key="10">
    <source>
        <dbReference type="SAM" id="MobiDB-lite"/>
    </source>
</evidence>
<feature type="compositionally biased region" description="Polar residues" evidence="10">
    <location>
        <begin position="371"/>
        <end position="387"/>
    </location>
</feature>
<dbReference type="EMBL" id="KC613586">
    <property type="protein sequence ID" value="AGH61017.1"/>
    <property type="molecule type" value="Genomic_DNA"/>
</dbReference>
<feature type="compositionally biased region" description="Basic and acidic residues" evidence="10">
    <location>
        <begin position="431"/>
        <end position="444"/>
    </location>
</feature>
<evidence type="ECO:0000256" key="9">
    <source>
        <dbReference type="SAM" id="Coils"/>
    </source>
</evidence>
<feature type="region of interest" description="Disordered" evidence="10">
    <location>
        <begin position="371"/>
        <end position="394"/>
    </location>
</feature>
<dbReference type="Pfam" id="PF13206">
    <property type="entry name" value="VSG_B"/>
    <property type="match status" value="1"/>
</dbReference>
<evidence type="ECO:0000256" key="4">
    <source>
        <dbReference type="ARBA" id="ARBA00022622"/>
    </source>
</evidence>
<proteinExistence type="predicted"/>
<dbReference type="VEuPathDB" id="TriTrypDB:Tb427_000145400"/>
<dbReference type="GO" id="GO:0005886">
    <property type="term" value="C:plasma membrane"/>
    <property type="evidence" value="ECO:0007669"/>
    <property type="project" value="UniProtKB-SubCell"/>
</dbReference>
<dbReference type="InterPro" id="IPR019609">
    <property type="entry name" value="Variant_surf_glycoprt_trypan_C"/>
</dbReference>
<keyword evidence="6" id="KW-0472">Membrane</keyword>
<keyword evidence="5 11" id="KW-0732">Signal</keyword>
<keyword evidence="9" id="KW-0175">Coiled coil</keyword>
<feature type="coiled-coil region" evidence="9">
    <location>
        <begin position="326"/>
        <end position="356"/>
    </location>
</feature>
<dbReference type="VEuPathDB" id="TriTrypDB:Tb927.11.18260"/>
<dbReference type="VEuPathDB" id="TriTrypDB:Tb1125.Tb09.v4.0023"/>
<feature type="domain" description="Trypanosome variant surface glycoprotein B-type N-terminal" evidence="13">
    <location>
        <begin position="12"/>
        <end position="351"/>
    </location>
</feature>
<keyword evidence="4" id="KW-0336">GPI-anchor</keyword>
<feature type="signal peptide" evidence="11">
    <location>
        <begin position="1"/>
        <end position="15"/>
    </location>
</feature>
<evidence type="ECO:0000256" key="8">
    <source>
        <dbReference type="ARBA" id="ARBA00023288"/>
    </source>
</evidence>
<dbReference type="AlphaFoldDB" id="M4T1R4"/>
<keyword evidence="8" id="KW-0449">Lipoprotein</keyword>
<organism evidence="14">
    <name type="scientific">Trypanosoma brucei</name>
    <dbReference type="NCBI Taxonomy" id="5691"/>
    <lineage>
        <taxon>Eukaryota</taxon>
        <taxon>Discoba</taxon>
        <taxon>Euglenozoa</taxon>
        <taxon>Kinetoplastea</taxon>
        <taxon>Metakinetoplastina</taxon>
        <taxon>Trypanosomatida</taxon>
        <taxon>Trypanosomatidae</taxon>
        <taxon>Trypanosoma</taxon>
    </lineage>
</organism>
<dbReference type="GO" id="GO:0098552">
    <property type="term" value="C:side of membrane"/>
    <property type="evidence" value="ECO:0007669"/>
    <property type="project" value="UniProtKB-KW"/>
</dbReference>
<feature type="domain" description="Trypanosome variant surface glycoprotein C-terminal" evidence="12">
    <location>
        <begin position="391"/>
        <end position="482"/>
    </location>
</feature>
<evidence type="ECO:0000256" key="11">
    <source>
        <dbReference type="SAM" id="SignalP"/>
    </source>
</evidence>
<evidence type="ECO:0000256" key="6">
    <source>
        <dbReference type="ARBA" id="ARBA00023136"/>
    </source>
</evidence>
<reference evidence="14" key="1">
    <citation type="submission" date="2013-02" db="EMBL/GenBank/DDBJ databases">
        <authorList>
            <person name="Cross G.A.M."/>
            <person name="Kim H.-S."/>
            <person name="Wickstead B."/>
        </authorList>
    </citation>
    <scope>NUCLEOTIDE SEQUENCE</scope>
    <source>
        <strain evidence="14">Lister 427</strain>
    </source>
</reference>
<comment type="subcellular location">
    <subcellularLocation>
        <location evidence="2">Cell membrane</location>
        <topology evidence="2">Lipid-anchor</topology>
        <topology evidence="2">GPI-anchor</topology>
    </subcellularLocation>
</comment>